<name>A0A017H3M1_9FUSO</name>
<gene>
    <name evidence="1" type="ORF">C095_01660</name>
</gene>
<organism evidence="1 2">
    <name type="scientific">Fusobacterium necrophorum subsp. funduliforme B35</name>
    <dbReference type="NCBI Taxonomy" id="1226633"/>
    <lineage>
        <taxon>Bacteria</taxon>
        <taxon>Fusobacteriati</taxon>
        <taxon>Fusobacteriota</taxon>
        <taxon>Fusobacteriia</taxon>
        <taxon>Fusobacteriales</taxon>
        <taxon>Fusobacteriaceae</taxon>
        <taxon>Fusobacterium</taxon>
    </lineage>
</organism>
<dbReference type="RefSeq" id="WP_005956233.1">
    <property type="nucleotide sequence ID" value="NZ_AOJP01000008.1"/>
</dbReference>
<evidence type="ECO:0000313" key="1">
    <source>
        <dbReference type="EMBL" id="KID50123.1"/>
    </source>
</evidence>
<dbReference type="AlphaFoldDB" id="A0A017H3M1"/>
<accession>A0A017H3M1</accession>
<evidence type="ECO:0000313" key="2">
    <source>
        <dbReference type="Proteomes" id="UP000031184"/>
    </source>
</evidence>
<dbReference type="Proteomes" id="UP000031184">
    <property type="component" value="Unassembled WGS sequence"/>
</dbReference>
<reference evidence="1 2" key="1">
    <citation type="submission" date="2013-08" db="EMBL/GenBank/DDBJ databases">
        <title>An opportunistic ruminal bacterium that causes liver abscesses in cattle.</title>
        <authorList>
            <person name="Benahmed F.H."/>
            <person name="Rasmussen M."/>
            <person name="Harbottle H."/>
            <person name="Soppet D."/>
            <person name="Nagaraja T.G."/>
            <person name="Davidson M."/>
        </authorList>
    </citation>
    <scope>NUCLEOTIDE SEQUENCE [LARGE SCALE GENOMIC DNA]</scope>
    <source>
        <strain evidence="1 2">B35</strain>
    </source>
</reference>
<sequence length="118" mass="14542">MERKQVEELKEFLQEKIYTLIYVDFANPKNVMVSHQIDDFSFLDLEHFAKFYVFNDNFMRVYSRKGPKHFDYYEIKKEDFEAGYDEKIFFVDYSQYQKLHMRIGKINGMSAMQYLYFE</sequence>
<dbReference type="PATRIC" id="fig|1226633.4.peg.331"/>
<protein>
    <submittedName>
        <fullName evidence="1">Uncharacterized protein</fullName>
    </submittedName>
</protein>
<proteinExistence type="predicted"/>
<dbReference type="OrthoDB" id="9881322at2"/>
<dbReference type="EMBL" id="AUZI01000008">
    <property type="protein sequence ID" value="KID50123.1"/>
    <property type="molecule type" value="Genomic_DNA"/>
</dbReference>
<comment type="caution">
    <text evidence="1">The sequence shown here is derived from an EMBL/GenBank/DDBJ whole genome shotgun (WGS) entry which is preliminary data.</text>
</comment>